<dbReference type="Proteomes" id="UP000006253">
    <property type="component" value="Unassembled WGS sequence"/>
</dbReference>
<gene>
    <name evidence="3" type="ORF">LEP1GSC081_4252</name>
</gene>
<sequence>MRSVVLKFLVLFCLFISYSAYSEERKYTYYIEWNEVKGNNGYKVEVRKVSSPETLVAEEKTATSSLEFLIPAGEYEFRISALNRFGKPSSWSQWSSFQVEQDRPKSVVEAEKKMAATGVSTWKVWVPGLLPIERKEYIKTSLIFLWFGALAVAGNAERVAGNSFAQSATNDPTFLTLVSFYAPLSLSIYFLHQRDGDKKEYERHQNNQASIGLLAILSYGLNVWLEKRSFHSTTVLIESKPESIFRGNDSYIQPNVLFSLGRFEISFRRELE</sequence>
<evidence type="ECO:0000259" key="2">
    <source>
        <dbReference type="PROSITE" id="PS50853"/>
    </source>
</evidence>
<protein>
    <recommendedName>
        <fullName evidence="2">Fibronectin type-III domain-containing protein</fullName>
    </recommendedName>
</protein>
<dbReference type="PROSITE" id="PS50853">
    <property type="entry name" value="FN3"/>
    <property type="match status" value="1"/>
</dbReference>
<name>A0A0E2B441_9LEPT</name>
<feature type="domain" description="Fibronectin type-III" evidence="2">
    <location>
        <begin position="15"/>
        <end position="102"/>
    </location>
</feature>
<keyword evidence="1" id="KW-0472">Membrane</keyword>
<proteinExistence type="predicted"/>
<dbReference type="AlphaFoldDB" id="A0A0E2B441"/>
<dbReference type="SUPFAM" id="SSF49265">
    <property type="entry name" value="Fibronectin type III"/>
    <property type="match status" value="1"/>
</dbReference>
<accession>A0A0E2B441</accession>
<dbReference type="EMBL" id="AHMY02000041">
    <property type="protein sequence ID" value="EKO15575.1"/>
    <property type="molecule type" value="Genomic_DNA"/>
</dbReference>
<feature type="transmembrane region" description="Helical" evidence="1">
    <location>
        <begin position="173"/>
        <end position="191"/>
    </location>
</feature>
<keyword evidence="1" id="KW-0812">Transmembrane</keyword>
<dbReference type="Gene3D" id="2.60.40.10">
    <property type="entry name" value="Immunoglobulins"/>
    <property type="match status" value="1"/>
</dbReference>
<dbReference type="InterPro" id="IPR036116">
    <property type="entry name" value="FN3_sf"/>
</dbReference>
<dbReference type="RefSeq" id="WP_004765585.1">
    <property type="nucleotide sequence ID" value="NZ_AHMY02000041.1"/>
</dbReference>
<comment type="caution">
    <text evidence="3">The sequence shown here is derived from an EMBL/GenBank/DDBJ whole genome shotgun (WGS) entry which is preliminary data.</text>
</comment>
<evidence type="ECO:0000313" key="3">
    <source>
        <dbReference type="EMBL" id="EKO15575.1"/>
    </source>
</evidence>
<dbReference type="InterPro" id="IPR013783">
    <property type="entry name" value="Ig-like_fold"/>
</dbReference>
<keyword evidence="1" id="KW-1133">Transmembrane helix</keyword>
<dbReference type="CDD" id="cd00063">
    <property type="entry name" value="FN3"/>
    <property type="match status" value="1"/>
</dbReference>
<dbReference type="InterPro" id="IPR003961">
    <property type="entry name" value="FN3_dom"/>
</dbReference>
<evidence type="ECO:0000313" key="4">
    <source>
        <dbReference type="Proteomes" id="UP000006253"/>
    </source>
</evidence>
<organism evidence="3 4">
    <name type="scientific">Leptospira kirschneri str. H1</name>
    <dbReference type="NCBI Taxonomy" id="1049966"/>
    <lineage>
        <taxon>Bacteria</taxon>
        <taxon>Pseudomonadati</taxon>
        <taxon>Spirochaetota</taxon>
        <taxon>Spirochaetia</taxon>
        <taxon>Leptospirales</taxon>
        <taxon>Leptospiraceae</taxon>
        <taxon>Leptospira</taxon>
    </lineage>
</organism>
<evidence type="ECO:0000256" key="1">
    <source>
        <dbReference type="SAM" id="Phobius"/>
    </source>
</evidence>
<reference evidence="3 4" key="1">
    <citation type="submission" date="2012-10" db="EMBL/GenBank/DDBJ databases">
        <authorList>
            <person name="Harkins D.M."/>
            <person name="Durkin A.S."/>
            <person name="Brinkac L.M."/>
            <person name="Selengut J.D."/>
            <person name="Sanka R."/>
            <person name="DePew J."/>
            <person name="Purushe J."/>
            <person name="Peacock S.J."/>
            <person name="Thaipadungpanit J."/>
            <person name="Wuthiekanun V.W."/>
            <person name="Day N.P."/>
            <person name="Vinetz J.M."/>
            <person name="Sutton G.G."/>
            <person name="Nelson W.C."/>
            <person name="Fouts D.E."/>
        </authorList>
    </citation>
    <scope>NUCLEOTIDE SEQUENCE [LARGE SCALE GENOMIC DNA]</scope>
    <source>
        <strain evidence="3 4">H1</strain>
    </source>
</reference>